<keyword evidence="5" id="KW-0560">Oxidoreductase</keyword>
<dbReference type="SMART" id="SM01117">
    <property type="entry name" value="Cyt-b5"/>
    <property type="match status" value="1"/>
</dbReference>
<dbReference type="GO" id="GO:0008482">
    <property type="term" value="F:sulfite oxidase activity"/>
    <property type="evidence" value="ECO:0007669"/>
    <property type="project" value="TreeGrafter"/>
</dbReference>
<dbReference type="PANTHER" id="PTHR19372:SF7">
    <property type="entry name" value="SULFITE OXIDASE, MITOCHONDRIAL"/>
    <property type="match status" value="1"/>
</dbReference>
<dbReference type="InterPro" id="IPR036374">
    <property type="entry name" value="OxRdtase_Mopterin-bd_sf"/>
</dbReference>
<dbReference type="InterPro" id="IPR005066">
    <property type="entry name" value="MoCF_OxRdtse_dimer"/>
</dbReference>
<evidence type="ECO:0000259" key="7">
    <source>
        <dbReference type="PROSITE" id="PS50255"/>
    </source>
</evidence>
<dbReference type="InterPro" id="IPR008335">
    <property type="entry name" value="Mopterin_OxRdtase_euk"/>
</dbReference>
<dbReference type="EMBL" id="BRXW01000380">
    <property type="protein sequence ID" value="GMH49057.1"/>
    <property type="molecule type" value="Genomic_DNA"/>
</dbReference>
<evidence type="ECO:0000256" key="3">
    <source>
        <dbReference type="ARBA" id="ARBA00022617"/>
    </source>
</evidence>
<feature type="domain" description="Cytochrome b5 heme-binding" evidence="7">
    <location>
        <begin position="37"/>
        <end position="118"/>
    </location>
</feature>
<dbReference type="Pfam" id="PF00174">
    <property type="entry name" value="Oxidored_molyb"/>
    <property type="match status" value="1"/>
</dbReference>
<evidence type="ECO:0000256" key="6">
    <source>
        <dbReference type="ARBA" id="ARBA00023004"/>
    </source>
</evidence>
<proteinExistence type="predicted"/>
<keyword evidence="9" id="KW-1185">Reference proteome</keyword>
<accession>A0A9W6ZD08</accession>
<comment type="cofactor">
    <cofactor evidence="1">
        <name>Mo-molybdopterin</name>
        <dbReference type="ChEBI" id="CHEBI:71302"/>
    </cofactor>
</comment>
<reference evidence="9" key="1">
    <citation type="journal article" date="2023" name="Commun. Biol.">
        <title>Genome analysis of Parmales, the sister group of diatoms, reveals the evolutionary specialization of diatoms from phago-mixotrophs to photoautotrophs.</title>
        <authorList>
            <person name="Ban H."/>
            <person name="Sato S."/>
            <person name="Yoshikawa S."/>
            <person name="Yamada K."/>
            <person name="Nakamura Y."/>
            <person name="Ichinomiya M."/>
            <person name="Sato N."/>
            <person name="Blanc-Mathieu R."/>
            <person name="Endo H."/>
            <person name="Kuwata A."/>
            <person name="Ogata H."/>
        </authorList>
    </citation>
    <scope>NUCLEOTIDE SEQUENCE [LARGE SCALE GENOMIC DNA]</scope>
    <source>
        <strain evidence="9">NIES 3700</strain>
    </source>
</reference>
<dbReference type="GO" id="GO:0020037">
    <property type="term" value="F:heme binding"/>
    <property type="evidence" value="ECO:0007669"/>
    <property type="project" value="TreeGrafter"/>
</dbReference>
<keyword evidence="2" id="KW-0500">Molybdenum</keyword>
<dbReference type="Gene3D" id="3.90.420.10">
    <property type="entry name" value="Oxidoreductase, molybdopterin-binding domain"/>
    <property type="match status" value="1"/>
</dbReference>
<dbReference type="Pfam" id="PF00173">
    <property type="entry name" value="Cyt-b5"/>
    <property type="match status" value="1"/>
</dbReference>
<dbReference type="Proteomes" id="UP001165122">
    <property type="component" value="Unassembled WGS sequence"/>
</dbReference>
<dbReference type="InterPro" id="IPR036400">
    <property type="entry name" value="Cyt_B5-like_heme/steroid_sf"/>
</dbReference>
<dbReference type="PRINTS" id="PR00407">
    <property type="entry name" value="EUMOPTERIN"/>
</dbReference>
<keyword evidence="4" id="KW-0479">Metal-binding</keyword>
<dbReference type="PROSITE" id="PS50255">
    <property type="entry name" value="CYTOCHROME_B5_2"/>
    <property type="match status" value="1"/>
</dbReference>
<dbReference type="GO" id="GO:0030151">
    <property type="term" value="F:molybdenum ion binding"/>
    <property type="evidence" value="ECO:0007669"/>
    <property type="project" value="InterPro"/>
</dbReference>
<keyword evidence="6" id="KW-0408">Iron</keyword>
<evidence type="ECO:0000256" key="4">
    <source>
        <dbReference type="ARBA" id="ARBA00022723"/>
    </source>
</evidence>
<dbReference type="Gene3D" id="2.60.40.650">
    <property type="match status" value="1"/>
</dbReference>
<protein>
    <recommendedName>
        <fullName evidence="7">Cytochrome b5 heme-binding domain-containing protein</fullName>
    </recommendedName>
</protein>
<dbReference type="InterPro" id="IPR001199">
    <property type="entry name" value="Cyt_B5-like_heme/steroid-bd"/>
</dbReference>
<evidence type="ECO:0000256" key="5">
    <source>
        <dbReference type="ARBA" id="ARBA00023002"/>
    </source>
</evidence>
<dbReference type="InterPro" id="IPR000572">
    <property type="entry name" value="OxRdtase_Mopterin-bd_dom"/>
</dbReference>
<evidence type="ECO:0000313" key="9">
    <source>
        <dbReference type="Proteomes" id="UP001165122"/>
    </source>
</evidence>
<dbReference type="GO" id="GO:0005739">
    <property type="term" value="C:mitochondrion"/>
    <property type="evidence" value="ECO:0007669"/>
    <property type="project" value="TreeGrafter"/>
</dbReference>
<dbReference type="Gene3D" id="3.10.120.10">
    <property type="entry name" value="Cytochrome b5-like heme/steroid binding domain"/>
    <property type="match status" value="1"/>
</dbReference>
<dbReference type="OrthoDB" id="10051395at2759"/>
<dbReference type="Pfam" id="PF03404">
    <property type="entry name" value="Mo-co_dimer"/>
    <property type="match status" value="1"/>
</dbReference>
<name>A0A9W6ZD08_9STRA</name>
<dbReference type="FunFam" id="3.10.120.10:FF:000007">
    <property type="entry name" value="Sulfite oxidase, mitochondrial"/>
    <property type="match status" value="1"/>
</dbReference>
<evidence type="ECO:0000256" key="2">
    <source>
        <dbReference type="ARBA" id="ARBA00022505"/>
    </source>
</evidence>
<dbReference type="PANTHER" id="PTHR19372">
    <property type="entry name" value="SULFITE REDUCTASE"/>
    <property type="match status" value="1"/>
</dbReference>
<gene>
    <name evidence="8" type="ORF">TrLO_g9935</name>
</gene>
<dbReference type="InterPro" id="IPR014756">
    <property type="entry name" value="Ig_E-set"/>
</dbReference>
<evidence type="ECO:0000313" key="8">
    <source>
        <dbReference type="EMBL" id="GMH49057.1"/>
    </source>
</evidence>
<comment type="caution">
    <text evidence="8">The sequence shown here is derived from an EMBL/GenBank/DDBJ whole genome shotgun (WGS) entry which is preliminary data.</text>
</comment>
<evidence type="ECO:0000256" key="1">
    <source>
        <dbReference type="ARBA" id="ARBA00001924"/>
    </source>
</evidence>
<dbReference type="PRINTS" id="PR00363">
    <property type="entry name" value="CYTOCHROMEB5"/>
</dbReference>
<keyword evidence="3" id="KW-0349">Heme</keyword>
<dbReference type="SUPFAM" id="SSF56524">
    <property type="entry name" value="Oxidoreductase molybdopterin-binding domain"/>
    <property type="match status" value="1"/>
</dbReference>
<organism evidence="8 9">
    <name type="scientific">Triparma laevis f. longispina</name>
    <dbReference type="NCBI Taxonomy" id="1714387"/>
    <lineage>
        <taxon>Eukaryota</taxon>
        <taxon>Sar</taxon>
        <taxon>Stramenopiles</taxon>
        <taxon>Ochrophyta</taxon>
        <taxon>Bolidophyceae</taxon>
        <taxon>Parmales</taxon>
        <taxon>Triparmaceae</taxon>
        <taxon>Triparma</taxon>
    </lineage>
</organism>
<sequence length="496" mass="54650">MCLLLSVGGTCVISKTLDREMMYDESPADDLCRPIDSKVYSEDDVAVRDGVSNPNVWVTYEGGVYDVTKFVDQHPGGKKNLMMGAGGDITQYWDYWSQHRTHPKARSILSSMKIGVLSPSEVEETSDDDLYTNDPLREVKSALLPLHSEESGVAFEGETRVPMLSTFITPNHAFYVRNHAPVPESGDINTPIEVGGKLLSFTELLKKHGKAGLVSTIQCTGNRLGEVGKAMGKDSYFNLAPSGIGLISNAAWSGVRLADVLQSEVSSKWSHKKNLEHLHVEFTGLDGFSKSIPLKHILKRSNNVLIAHEMNGSPLPRDHGSPFRLIAPGLVGAYQIKWLQSIHIVEKPSDSPWQTKFYTFNDGSPIKKWPHTSFITSHEDGGRLEGGEDVSGLAYAGGGKVVAGVQVSVNDGKTWIDTTLINDLDASRWTWRRWKISAHKLQLNSEAKRKGELKIMVRVVDETKANLQPESPEEAVKFSGASGYLFNAIHKVTVRV</sequence>
<dbReference type="SUPFAM" id="SSF55856">
    <property type="entry name" value="Cytochrome b5-like heme/steroid binding domain"/>
    <property type="match status" value="1"/>
</dbReference>
<dbReference type="SUPFAM" id="SSF81296">
    <property type="entry name" value="E set domains"/>
    <property type="match status" value="1"/>
</dbReference>
<dbReference type="GO" id="GO:0006790">
    <property type="term" value="P:sulfur compound metabolic process"/>
    <property type="evidence" value="ECO:0007669"/>
    <property type="project" value="TreeGrafter"/>
</dbReference>
<dbReference type="AlphaFoldDB" id="A0A9W6ZD08"/>
<dbReference type="GO" id="GO:0043546">
    <property type="term" value="F:molybdopterin cofactor binding"/>
    <property type="evidence" value="ECO:0007669"/>
    <property type="project" value="TreeGrafter"/>
</dbReference>